<feature type="transmembrane region" description="Helical" evidence="6">
    <location>
        <begin position="295"/>
        <end position="324"/>
    </location>
</feature>
<feature type="transmembrane region" description="Helical" evidence="6">
    <location>
        <begin position="144"/>
        <end position="161"/>
    </location>
</feature>
<evidence type="ECO:0000313" key="8">
    <source>
        <dbReference type="Proteomes" id="UP000307943"/>
    </source>
</evidence>
<evidence type="ECO:0000313" key="7">
    <source>
        <dbReference type="EMBL" id="TNJ67079.1"/>
    </source>
</evidence>
<evidence type="ECO:0000256" key="3">
    <source>
        <dbReference type="ARBA" id="ARBA00022692"/>
    </source>
</evidence>
<keyword evidence="3 6" id="KW-0812">Transmembrane</keyword>
<proteinExistence type="inferred from homology"/>
<gene>
    <name evidence="7" type="ORF">FE784_05885</name>
</gene>
<organism evidence="7 8">
    <name type="scientific">Paenibacillus hemerocallicola</name>
    <dbReference type="NCBI Taxonomy" id="1172614"/>
    <lineage>
        <taxon>Bacteria</taxon>
        <taxon>Bacillati</taxon>
        <taxon>Bacillota</taxon>
        <taxon>Bacilli</taxon>
        <taxon>Bacillales</taxon>
        <taxon>Paenibacillaceae</taxon>
        <taxon>Paenibacillus</taxon>
    </lineage>
</organism>
<evidence type="ECO:0000256" key="2">
    <source>
        <dbReference type="ARBA" id="ARBA00009773"/>
    </source>
</evidence>
<feature type="transmembrane region" description="Helical" evidence="6">
    <location>
        <begin position="225"/>
        <end position="245"/>
    </location>
</feature>
<dbReference type="OrthoDB" id="9772136at2"/>
<dbReference type="AlphaFoldDB" id="A0A5C4TF99"/>
<dbReference type="PANTHER" id="PTHR21716:SF62">
    <property type="entry name" value="TRANSPORT PROTEIN YDBI-RELATED"/>
    <property type="match status" value="1"/>
</dbReference>
<dbReference type="GO" id="GO:0055085">
    <property type="term" value="P:transmembrane transport"/>
    <property type="evidence" value="ECO:0007669"/>
    <property type="project" value="TreeGrafter"/>
</dbReference>
<sequence>MNFIVTLLQKKDARRFLILALFCLLLVMLRSMLNIMLLTFLLTFLMDRLHFHTSRLLNKVVPVNSKLVLSLLYATLTALLIAGGFKLFPALINQTGQLIDLVKRVNTMPQENELAGYLVSFLNTINIQGTVKHGLEFVMRVSNWGFHLFLALLLSLFLLLGKENVVRFTRQFRTSKLAWLFNEVEFFGRKFVHTFGKVIETQLLIAFINCIVTTLALWLMGFPNLFVLALLIFVLGLVPVAGVFLSLIPLCAIAYSIGGILYIVYLLVVITVVHALEAYVLNPRLMASKTNLPMFYTFVVLLFSEHFFGVWGLIVGIPTFVFLLDILDVQAIGKPSDRSAQQPEEEHSH</sequence>
<dbReference type="Pfam" id="PF01594">
    <property type="entry name" value="AI-2E_transport"/>
    <property type="match status" value="1"/>
</dbReference>
<feature type="transmembrane region" description="Helical" evidence="6">
    <location>
        <begin position="252"/>
        <end position="275"/>
    </location>
</feature>
<evidence type="ECO:0000256" key="4">
    <source>
        <dbReference type="ARBA" id="ARBA00022989"/>
    </source>
</evidence>
<comment type="subcellular location">
    <subcellularLocation>
        <location evidence="1">Membrane</location>
        <topology evidence="1">Multi-pass membrane protein</topology>
    </subcellularLocation>
</comment>
<dbReference type="EMBL" id="VDCQ01000006">
    <property type="protein sequence ID" value="TNJ67079.1"/>
    <property type="molecule type" value="Genomic_DNA"/>
</dbReference>
<reference evidence="7 8" key="1">
    <citation type="submission" date="2019-05" db="EMBL/GenBank/DDBJ databases">
        <title>We sequenced the genome of Paenibacillus hemerocallicola KCTC 33185 for further insight into its adaptation and study the phylogeny of Paenibacillus.</title>
        <authorList>
            <person name="Narsing Rao M.P."/>
        </authorList>
    </citation>
    <scope>NUCLEOTIDE SEQUENCE [LARGE SCALE GENOMIC DNA]</scope>
    <source>
        <strain evidence="7 8">KCTC 33185</strain>
    </source>
</reference>
<dbReference type="PANTHER" id="PTHR21716">
    <property type="entry name" value="TRANSMEMBRANE PROTEIN"/>
    <property type="match status" value="1"/>
</dbReference>
<evidence type="ECO:0000256" key="6">
    <source>
        <dbReference type="SAM" id="Phobius"/>
    </source>
</evidence>
<dbReference type="GO" id="GO:0016020">
    <property type="term" value="C:membrane"/>
    <property type="evidence" value="ECO:0007669"/>
    <property type="project" value="UniProtKB-SubCell"/>
</dbReference>
<keyword evidence="5 6" id="KW-0472">Membrane</keyword>
<name>A0A5C4TF99_9BACL</name>
<feature type="transmembrane region" description="Helical" evidence="6">
    <location>
        <begin position="16"/>
        <end position="46"/>
    </location>
</feature>
<accession>A0A5C4TF99</accession>
<feature type="transmembrane region" description="Helical" evidence="6">
    <location>
        <begin position="67"/>
        <end position="88"/>
    </location>
</feature>
<evidence type="ECO:0000256" key="5">
    <source>
        <dbReference type="ARBA" id="ARBA00023136"/>
    </source>
</evidence>
<keyword evidence="4 6" id="KW-1133">Transmembrane helix</keyword>
<dbReference type="RefSeq" id="WP_139601214.1">
    <property type="nucleotide sequence ID" value="NZ_VDCQ01000006.1"/>
</dbReference>
<comment type="similarity">
    <text evidence="2">Belongs to the autoinducer-2 exporter (AI-2E) (TC 2.A.86) family.</text>
</comment>
<comment type="caution">
    <text evidence="7">The sequence shown here is derived from an EMBL/GenBank/DDBJ whole genome shotgun (WGS) entry which is preliminary data.</text>
</comment>
<dbReference type="Proteomes" id="UP000307943">
    <property type="component" value="Unassembled WGS sequence"/>
</dbReference>
<feature type="transmembrane region" description="Helical" evidence="6">
    <location>
        <begin position="198"/>
        <end position="219"/>
    </location>
</feature>
<evidence type="ECO:0000256" key="1">
    <source>
        <dbReference type="ARBA" id="ARBA00004141"/>
    </source>
</evidence>
<protein>
    <submittedName>
        <fullName evidence="7">AI-2E family transporter</fullName>
    </submittedName>
</protein>
<keyword evidence="8" id="KW-1185">Reference proteome</keyword>
<dbReference type="InterPro" id="IPR002549">
    <property type="entry name" value="AI-2E-like"/>
</dbReference>